<evidence type="ECO:0008006" key="3">
    <source>
        <dbReference type="Google" id="ProtNLM"/>
    </source>
</evidence>
<evidence type="ECO:0000313" key="2">
    <source>
        <dbReference type="Proteomes" id="UP000238217"/>
    </source>
</evidence>
<evidence type="ECO:0000313" key="1">
    <source>
        <dbReference type="EMBL" id="PRZ17864.1"/>
    </source>
</evidence>
<sequence length="139" mass="14107">MNISTLALRTVPGAFILNAGIGKLGLDAESAAGMQGMAATGVPAVKQLSPEQFGKALAWGEIALGSALLTPFVSNRVAGLALGGFAAGMLSMYFRNDGMTESDGVRPTQDGTPLAKDAWLAAIAIALVSSGKKASNKKK</sequence>
<protein>
    <recommendedName>
        <fullName evidence="3">DoxX-like protein</fullName>
    </recommendedName>
</protein>
<dbReference type="EMBL" id="PVTY01000004">
    <property type="protein sequence ID" value="PRZ17864.1"/>
    <property type="molecule type" value="Genomic_DNA"/>
</dbReference>
<dbReference type="AlphaFoldDB" id="A0A2T0YR16"/>
<proteinExistence type="predicted"/>
<organism evidence="1 2">
    <name type="scientific">Nesterenkonia sandarakina</name>
    <dbReference type="NCBI Taxonomy" id="272918"/>
    <lineage>
        <taxon>Bacteria</taxon>
        <taxon>Bacillati</taxon>
        <taxon>Actinomycetota</taxon>
        <taxon>Actinomycetes</taxon>
        <taxon>Micrococcales</taxon>
        <taxon>Micrococcaceae</taxon>
        <taxon>Nesterenkonia</taxon>
    </lineage>
</organism>
<gene>
    <name evidence="1" type="ORF">BCL67_104218</name>
</gene>
<comment type="caution">
    <text evidence="1">The sequence shown here is derived from an EMBL/GenBank/DDBJ whole genome shotgun (WGS) entry which is preliminary data.</text>
</comment>
<reference evidence="1 2" key="1">
    <citation type="submission" date="2018-03" db="EMBL/GenBank/DDBJ databases">
        <title>Comparative analysis of microorganisms from saline springs in Andes Mountain Range, Colombia.</title>
        <authorList>
            <person name="Rubin E."/>
        </authorList>
    </citation>
    <scope>NUCLEOTIDE SEQUENCE [LARGE SCALE GENOMIC DNA]</scope>
    <source>
        <strain evidence="1 2">CG 35</strain>
    </source>
</reference>
<accession>A0A2T0YR16</accession>
<dbReference type="RefSeq" id="WP_106122332.1">
    <property type="nucleotide sequence ID" value="NZ_PVTY01000004.1"/>
</dbReference>
<name>A0A2T0YR16_9MICC</name>
<keyword evidence="2" id="KW-1185">Reference proteome</keyword>
<dbReference type="Proteomes" id="UP000238217">
    <property type="component" value="Unassembled WGS sequence"/>
</dbReference>
<dbReference type="OrthoDB" id="3267263at2"/>